<dbReference type="OrthoDB" id="73875at2759"/>
<proteinExistence type="inferred from homology"/>
<dbReference type="InterPro" id="IPR053214">
    <property type="entry name" value="LysM12-like"/>
</dbReference>
<keyword evidence="7" id="KW-1185">Reference proteome</keyword>
<feature type="region of interest" description="Disordered" evidence="4">
    <location>
        <begin position="195"/>
        <end position="215"/>
    </location>
</feature>
<dbReference type="PROSITE" id="PS51910">
    <property type="entry name" value="GH18_2"/>
    <property type="match status" value="1"/>
</dbReference>
<evidence type="ECO:0000313" key="7">
    <source>
        <dbReference type="Proteomes" id="UP000503462"/>
    </source>
</evidence>
<dbReference type="Proteomes" id="UP000503462">
    <property type="component" value="Chromosome 2"/>
</dbReference>
<dbReference type="Gene3D" id="3.20.20.80">
    <property type="entry name" value="Glycosidases"/>
    <property type="match status" value="1"/>
</dbReference>
<name>A0A6H0XRU2_9PEZI</name>
<dbReference type="Pfam" id="PF00704">
    <property type="entry name" value="Glyco_hydro_18"/>
    <property type="match status" value="1"/>
</dbReference>
<evidence type="ECO:0000256" key="1">
    <source>
        <dbReference type="ARBA" id="ARBA00008682"/>
    </source>
</evidence>
<gene>
    <name evidence="6" type="ORF">AMS68_002865</name>
</gene>
<accession>A0A6H0XRU2</accession>
<dbReference type="EMBL" id="CP051140">
    <property type="protein sequence ID" value="QIW97347.1"/>
    <property type="molecule type" value="Genomic_DNA"/>
</dbReference>
<evidence type="ECO:0000256" key="2">
    <source>
        <dbReference type="ARBA" id="ARBA00022669"/>
    </source>
</evidence>
<comment type="similarity">
    <text evidence="1">Belongs to the glycosyl hydrolase 18 family. Chitinase class V subfamily.</text>
</comment>
<dbReference type="InterPro" id="IPR017853">
    <property type="entry name" value="GH"/>
</dbReference>
<feature type="domain" description="GH18" evidence="5">
    <location>
        <begin position="1"/>
        <end position="187"/>
    </location>
</feature>
<dbReference type="GO" id="GO:0005975">
    <property type="term" value="P:carbohydrate metabolic process"/>
    <property type="evidence" value="ECO:0007669"/>
    <property type="project" value="InterPro"/>
</dbReference>
<reference evidence="6 7" key="1">
    <citation type="journal article" date="2016" name="Sci. Rep.">
        <title>Peltaster fructicola genome reveals evolution from an invasive phytopathogen to an ectophytic parasite.</title>
        <authorList>
            <person name="Xu C."/>
            <person name="Chen H."/>
            <person name="Gleason M.L."/>
            <person name="Xu J.R."/>
            <person name="Liu H."/>
            <person name="Zhang R."/>
            <person name="Sun G."/>
        </authorList>
    </citation>
    <scope>NUCLEOTIDE SEQUENCE [LARGE SCALE GENOMIC DNA]</scope>
    <source>
        <strain evidence="6 7">LNHT1506</strain>
    </source>
</reference>
<dbReference type="InterPro" id="IPR029070">
    <property type="entry name" value="Chitinase_insertion_sf"/>
</dbReference>
<dbReference type="GO" id="GO:0008061">
    <property type="term" value="F:chitin binding"/>
    <property type="evidence" value="ECO:0007669"/>
    <property type="project" value="UniProtKB-KW"/>
</dbReference>
<dbReference type="SUPFAM" id="SSF54556">
    <property type="entry name" value="Chitinase insertion domain"/>
    <property type="match status" value="1"/>
</dbReference>
<evidence type="ECO:0000313" key="6">
    <source>
        <dbReference type="EMBL" id="QIW97347.1"/>
    </source>
</evidence>
<keyword evidence="2" id="KW-0147">Chitin-binding</keyword>
<evidence type="ECO:0000256" key="3">
    <source>
        <dbReference type="ARBA" id="ARBA00023026"/>
    </source>
</evidence>
<dbReference type="Gene3D" id="3.10.50.10">
    <property type="match status" value="1"/>
</dbReference>
<dbReference type="AlphaFoldDB" id="A0A6H0XRU2"/>
<evidence type="ECO:0000256" key="4">
    <source>
        <dbReference type="SAM" id="MobiDB-lite"/>
    </source>
</evidence>
<evidence type="ECO:0000259" key="5">
    <source>
        <dbReference type="PROSITE" id="PS51910"/>
    </source>
</evidence>
<protein>
    <recommendedName>
        <fullName evidence="5">GH18 domain-containing protein</fullName>
    </recommendedName>
</protein>
<dbReference type="InterPro" id="IPR001223">
    <property type="entry name" value="Glyco_hydro18_cat"/>
</dbReference>
<dbReference type="PANTHER" id="PTHR47700:SF2">
    <property type="entry name" value="CHITINASE"/>
    <property type="match status" value="1"/>
</dbReference>
<dbReference type="PANTHER" id="PTHR47700">
    <property type="entry name" value="V CHITINASE, PUTATIVE (AFU_ORTHOLOGUE AFUA_6G13720)-RELATED"/>
    <property type="match status" value="1"/>
</dbReference>
<organism evidence="6 7">
    <name type="scientific">Peltaster fructicola</name>
    <dbReference type="NCBI Taxonomy" id="286661"/>
    <lineage>
        <taxon>Eukaryota</taxon>
        <taxon>Fungi</taxon>
        <taxon>Dikarya</taxon>
        <taxon>Ascomycota</taxon>
        <taxon>Pezizomycotina</taxon>
        <taxon>Dothideomycetes</taxon>
        <taxon>Dothideomycetes incertae sedis</taxon>
        <taxon>Peltaster</taxon>
    </lineage>
</organism>
<sequence>MYGLLDYIVYMTYDLHGQWDWGKHFTQDSCDNGDCLRSHVNWTETTWSLAMSTKAGVPANKLTVGVASYGRSFGMMDSSCTGLTCHYTGPDSTAVSGFCTNTPGYISNAEIQFSIAWDGLTPQYDASSNSMILVNAGNNWVSYMDHNIMAFRKLCYQIWGFAGSAEWAIDLSSFTPDGGMGNGLGTNVNNGVSTTGSGGGFSQKRSGSMPFTPRDQRQACQPFQLSLFQSQSSRVYEYCANNDILAY</sequence>
<keyword evidence="3" id="KW-0843">Virulence</keyword>
<dbReference type="SUPFAM" id="SSF51445">
    <property type="entry name" value="(Trans)glycosidases"/>
    <property type="match status" value="1"/>
</dbReference>